<dbReference type="InterPro" id="IPR011604">
    <property type="entry name" value="PDDEXK-like_dom_sf"/>
</dbReference>
<keyword evidence="6 13" id="KW-0269">Exonuclease</keyword>
<dbReference type="InterPro" id="IPR011335">
    <property type="entry name" value="Restrct_endonuc-II-like"/>
</dbReference>
<gene>
    <name evidence="13" type="primary">addA</name>
    <name evidence="17" type="ORF">QE109_06095</name>
</gene>
<dbReference type="Pfam" id="PF13361">
    <property type="entry name" value="UvrD_C"/>
    <property type="match status" value="1"/>
</dbReference>
<comment type="function">
    <text evidence="13">The heterodimer acts as both an ATP-dependent DNA helicase and an ATP-dependent, dual-direction single-stranded exonuclease. Recognizes the chi site generating a DNA molecule suitable for the initiation of homologous recombination. The AddA nuclease domain is required for chi fragment generation; this subunit has the helicase and 3' -&gt; 5' nuclease activities.</text>
</comment>
<dbReference type="EC" id="5.6.2.4" evidence="13"/>
<keyword evidence="5 13" id="KW-0347">Helicase</keyword>
<dbReference type="PANTHER" id="PTHR11070">
    <property type="entry name" value="UVRD / RECB / PCRA DNA HELICASE FAMILY MEMBER"/>
    <property type="match status" value="1"/>
</dbReference>
<dbReference type="Proteomes" id="UP001158045">
    <property type="component" value="Unassembled WGS sequence"/>
</dbReference>
<dbReference type="InterPro" id="IPR038726">
    <property type="entry name" value="PDDEXK_AddAB-type"/>
</dbReference>
<evidence type="ECO:0000256" key="5">
    <source>
        <dbReference type="ARBA" id="ARBA00022806"/>
    </source>
</evidence>
<reference evidence="17 18" key="1">
    <citation type="submission" date="2023-04" db="EMBL/GenBank/DDBJ databases">
        <title>Fusibacter bizertensis strain WBS, isolated from littoral bottom sediments of the Arctic seas - biochemical and genomic analysis.</title>
        <authorList>
            <person name="Brioukhanov A.L."/>
        </authorList>
    </citation>
    <scope>NUCLEOTIDE SEQUENCE [LARGE SCALE GENOMIC DNA]</scope>
    <source>
        <strain evidence="17 18">WBS</strain>
    </source>
</reference>
<protein>
    <recommendedName>
        <fullName evidence="13">ATP-dependent helicase/nuclease subunit A</fullName>
        <ecNumber evidence="13">3.1.-.-</ecNumber>
        <ecNumber evidence="13">5.6.2.4</ecNumber>
    </recommendedName>
    <alternativeName>
        <fullName evidence="13">ATP-dependent helicase/nuclease AddA</fullName>
    </alternativeName>
    <alternativeName>
        <fullName evidence="13">DNA 3'-5' helicase AddA</fullName>
    </alternativeName>
</protein>
<dbReference type="Pfam" id="PF12705">
    <property type="entry name" value="PDDEXK_1"/>
    <property type="match status" value="1"/>
</dbReference>
<accession>A0ABT6NBB2</accession>
<feature type="binding site" evidence="14">
    <location>
        <begin position="23"/>
        <end position="30"/>
    </location>
    <ligand>
        <name>ATP</name>
        <dbReference type="ChEBI" id="CHEBI:30616"/>
    </ligand>
</feature>
<comment type="cofactor">
    <cofactor evidence="13">
        <name>Mg(2+)</name>
        <dbReference type="ChEBI" id="CHEBI:18420"/>
    </cofactor>
</comment>
<keyword evidence="7 13" id="KW-0067">ATP-binding</keyword>
<comment type="catalytic activity">
    <reaction evidence="12 13">
        <text>ATP + H2O = ADP + phosphate + H(+)</text>
        <dbReference type="Rhea" id="RHEA:13065"/>
        <dbReference type="ChEBI" id="CHEBI:15377"/>
        <dbReference type="ChEBI" id="CHEBI:15378"/>
        <dbReference type="ChEBI" id="CHEBI:30616"/>
        <dbReference type="ChEBI" id="CHEBI:43474"/>
        <dbReference type="ChEBI" id="CHEBI:456216"/>
        <dbReference type="EC" id="5.6.2.4"/>
    </reaction>
</comment>
<evidence type="ECO:0000256" key="12">
    <source>
        <dbReference type="ARBA" id="ARBA00048988"/>
    </source>
</evidence>
<dbReference type="PROSITE" id="PS51198">
    <property type="entry name" value="UVRD_HELICASE_ATP_BIND"/>
    <property type="match status" value="1"/>
</dbReference>
<dbReference type="Pfam" id="PF00580">
    <property type="entry name" value="UvrD-helicase"/>
    <property type="match status" value="1"/>
</dbReference>
<keyword evidence="10 13" id="KW-0413">Isomerase</keyword>
<keyword evidence="4 13" id="KW-0378">Hydrolase</keyword>
<evidence type="ECO:0000256" key="10">
    <source>
        <dbReference type="ARBA" id="ARBA00023235"/>
    </source>
</evidence>
<comment type="catalytic activity">
    <reaction evidence="11 13">
        <text>Couples ATP hydrolysis with the unwinding of duplex DNA by translocating in the 3'-5' direction.</text>
        <dbReference type="EC" id="5.6.2.4"/>
    </reaction>
</comment>
<dbReference type="InterPro" id="IPR014152">
    <property type="entry name" value="AddA"/>
</dbReference>
<dbReference type="PROSITE" id="PS51217">
    <property type="entry name" value="UVRD_HELICASE_CTER"/>
    <property type="match status" value="1"/>
</dbReference>
<proteinExistence type="inferred from homology"/>
<feature type="domain" description="UvrD-like helicase ATP-binding" evidence="15">
    <location>
        <begin position="2"/>
        <end position="498"/>
    </location>
</feature>
<dbReference type="EMBL" id="JARYZI010000003">
    <property type="protein sequence ID" value="MDH8677708.1"/>
    <property type="molecule type" value="Genomic_DNA"/>
</dbReference>
<evidence type="ECO:0000256" key="2">
    <source>
        <dbReference type="ARBA" id="ARBA00022741"/>
    </source>
</evidence>
<evidence type="ECO:0000256" key="1">
    <source>
        <dbReference type="ARBA" id="ARBA00022722"/>
    </source>
</evidence>
<sequence length="1216" mass="140588">MAKWTLEQKAAIEMRGANLLLSAAAGSGKTAVLVERITQLILRREVEIHKLLVVTYTNAAASEMRGRIEQALSDVIEKNEGDSVYLNEQIKLLNRSSIKTFHAFCLDVIRNNFQKIDCDPGFKMLGEPERLILVRQAIEEVLEDAYELKNPDFLAFVEAYSGNRSDEKLIEMILQIYGFIQSQPHPNQWLEAQISIFENRDHPMRKKWIDLMMYYFKEKINSGISLLEYAQSLCVLPQGPEPYLVTLESDIKKLSQLLEASEDIVAFEQMILNLKFDRIASIKKGERELYDELLIEEVKSNIRDKMIKKQVVENIKVFFDYKSIGEFDSELDVMTPMINQLSQLTIAFSERYQMLKRKRNLMDFNDLEHFAIQILEDELISQSYRDRFEYIFVDEYQDSSGIQEHIIQSVCRPTNLFMVGDVKQSIYKFRLADPELFIGKYKAFTKFEDIIKKLDHNPNEYDQLDADDVLLTKVNEHIAKHGSPTHIRIDLRKNFRTRGDILDKVNKVFQEIMSDDLGEITYDSDAKLYPGMHFEPCSSPFMEINLISKIDIGDAFDDEYDESDISEDDDDEFVEALKTEELEANAIANVIKKRLGSAVYHPKQGTVKPCSYRDFVILLRSSRSWTPTFEQVFMEAGIPLYADSNSGYFDALEIKFVMALLRIVDNPYQDVPLLTVLRSPIVGLSIEEIIWIKSSVSEKQHYYKRIFAAIENELIPMESRQKLIDFVRMIDDLVMKSKYLPLDELVWEAIGQSNFFYYASAMPGGVSRQANLKLLVDRANELKSSRIVTLGHFIDFIDKMNIGSGDLGVANVIGEDEDVVRLMSIHKSKGLEFPIVIMSGLGRKFNFMDAQGDLMLHKHLGIGLSKVNSEMRVKSKILPQFAIREQLRRETLSEEMRVLYVGLTRPVDQLILFATVRDVQKKQKHWERATDMLSLITAGGFIDWIMTSLISDKEVKINYLDQQRLAKATIEEEYKEKSQIEKFRVMVTTPRDELVETSKKTAYYEEVDKRLSFEPVHKISEYKPIKISVSSKKKEGEQETFELAKMYEAPKFLSEEVGITPAKVGSAMHLVLEKIDINMSADKNQIATFINQLVNQNLIELPIVDKIDITKIQNYLNSEFVSRLRLASKIYRETPFVLKEDGQLIQGIIDIYFEEHDDLVLVDYKTDRVTHQTIDSVSSRYKIQLDLYEKALVELSGKQVKQKYIYFTSIDYLYEM</sequence>
<keyword evidence="1 13" id="KW-0540">Nuclease</keyword>
<name>A0ABT6NBB2_9FIRM</name>
<evidence type="ECO:0000256" key="11">
    <source>
        <dbReference type="ARBA" id="ARBA00034617"/>
    </source>
</evidence>
<comment type="similarity">
    <text evidence="13">Belongs to the helicase family. AddA subfamily.</text>
</comment>
<dbReference type="InterPro" id="IPR014017">
    <property type="entry name" value="DNA_helicase_UvrD-like_C"/>
</dbReference>
<dbReference type="HAMAP" id="MF_01451">
    <property type="entry name" value="AddA"/>
    <property type="match status" value="1"/>
</dbReference>
<dbReference type="InterPro" id="IPR000212">
    <property type="entry name" value="DNA_helicase_UvrD/REP"/>
</dbReference>
<evidence type="ECO:0000256" key="13">
    <source>
        <dbReference type="HAMAP-Rule" id="MF_01451"/>
    </source>
</evidence>
<evidence type="ECO:0000256" key="6">
    <source>
        <dbReference type="ARBA" id="ARBA00022839"/>
    </source>
</evidence>
<keyword evidence="9 13" id="KW-0234">DNA repair</keyword>
<evidence type="ECO:0000259" key="15">
    <source>
        <dbReference type="PROSITE" id="PS51198"/>
    </source>
</evidence>
<feature type="domain" description="UvrD-like helicase C-terminal" evidence="16">
    <location>
        <begin position="543"/>
        <end position="830"/>
    </location>
</feature>
<evidence type="ECO:0000256" key="3">
    <source>
        <dbReference type="ARBA" id="ARBA00022763"/>
    </source>
</evidence>
<keyword evidence="18" id="KW-1185">Reference proteome</keyword>
<dbReference type="EC" id="3.1.-.-" evidence="13"/>
<dbReference type="PANTHER" id="PTHR11070:SF48">
    <property type="entry name" value="ATP-DEPENDENT HELICASE_NUCLEASE SUBUNIT A"/>
    <property type="match status" value="1"/>
</dbReference>
<evidence type="ECO:0000313" key="17">
    <source>
        <dbReference type="EMBL" id="MDH8677708.1"/>
    </source>
</evidence>
<comment type="subunit">
    <text evidence="13">Heterodimer of AddA and AddB/RexB.</text>
</comment>
<dbReference type="InterPro" id="IPR027417">
    <property type="entry name" value="P-loop_NTPase"/>
</dbReference>
<dbReference type="SUPFAM" id="SSF52980">
    <property type="entry name" value="Restriction endonuclease-like"/>
    <property type="match status" value="1"/>
</dbReference>
<organism evidence="17 18">
    <name type="scientific">Fusibacter bizertensis</name>
    <dbReference type="NCBI Taxonomy" id="1488331"/>
    <lineage>
        <taxon>Bacteria</taxon>
        <taxon>Bacillati</taxon>
        <taxon>Bacillota</taxon>
        <taxon>Clostridia</taxon>
        <taxon>Eubacteriales</taxon>
        <taxon>Eubacteriales Family XII. Incertae Sedis</taxon>
        <taxon>Fusibacter</taxon>
    </lineage>
</organism>
<evidence type="ECO:0000259" key="16">
    <source>
        <dbReference type="PROSITE" id="PS51217"/>
    </source>
</evidence>
<keyword evidence="8 13" id="KW-0238">DNA-binding</keyword>
<dbReference type="InterPro" id="IPR014016">
    <property type="entry name" value="UvrD-like_ATP-bd"/>
</dbReference>
<evidence type="ECO:0000256" key="7">
    <source>
        <dbReference type="ARBA" id="ARBA00022840"/>
    </source>
</evidence>
<dbReference type="SUPFAM" id="SSF52540">
    <property type="entry name" value="P-loop containing nucleoside triphosphate hydrolases"/>
    <property type="match status" value="1"/>
</dbReference>
<keyword evidence="2 13" id="KW-0547">Nucleotide-binding</keyword>
<dbReference type="Gene3D" id="3.90.320.10">
    <property type="match status" value="1"/>
</dbReference>
<dbReference type="Gene3D" id="3.40.50.300">
    <property type="entry name" value="P-loop containing nucleotide triphosphate hydrolases"/>
    <property type="match status" value="4"/>
</dbReference>
<dbReference type="RefSeq" id="WP_281093527.1">
    <property type="nucleotide sequence ID" value="NZ_JARYZI010000003.1"/>
</dbReference>
<evidence type="ECO:0000313" key="18">
    <source>
        <dbReference type="Proteomes" id="UP001158045"/>
    </source>
</evidence>
<comment type="caution">
    <text evidence="17">The sequence shown here is derived from an EMBL/GenBank/DDBJ whole genome shotgun (WGS) entry which is preliminary data.</text>
</comment>
<evidence type="ECO:0000256" key="9">
    <source>
        <dbReference type="ARBA" id="ARBA00023204"/>
    </source>
</evidence>
<keyword evidence="3 13" id="KW-0227">DNA damage</keyword>
<evidence type="ECO:0000256" key="4">
    <source>
        <dbReference type="ARBA" id="ARBA00022801"/>
    </source>
</evidence>
<evidence type="ECO:0000256" key="8">
    <source>
        <dbReference type="ARBA" id="ARBA00023125"/>
    </source>
</evidence>
<evidence type="ECO:0000256" key="14">
    <source>
        <dbReference type="PROSITE-ProRule" id="PRU00560"/>
    </source>
</evidence>